<proteinExistence type="predicted"/>
<dbReference type="RefSeq" id="WP_093354363.1">
    <property type="nucleotide sequence ID" value="NZ_FOUY01000051.1"/>
</dbReference>
<organism evidence="1 2">
    <name type="scientific">Pseudonocardia ammonioxydans</name>
    <dbReference type="NCBI Taxonomy" id="260086"/>
    <lineage>
        <taxon>Bacteria</taxon>
        <taxon>Bacillati</taxon>
        <taxon>Actinomycetota</taxon>
        <taxon>Actinomycetes</taxon>
        <taxon>Pseudonocardiales</taxon>
        <taxon>Pseudonocardiaceae</taxon>
        <taxon>Pseudonocardia</taxon>
    </lineage>
</organism>
<dbReference type="STRING" id="260086.SAMN05216207_10515"/>
<reference evidence="1 2" key="1">
    <citation type="submission" date="2016-10" db="EMBL/GenBank/DDBJ databases">
        <authorList>
            <person name="de Groot N.N."/>
        </authorList>
    </citation>
    <scope>NUCLEOTIDE SEQUENCE [LARGE SCALE GENOMIC DNA]</scope>
    <source>
        <strain evidence="1 2">CGMCC 4.1877</strain>
    </source>
</reference>
<dbReference type="EMBL" id="FOUY01000051">
    <property type="protein sequence ID" value="SFO39539.1"/>
    <property type="molecule type" value="Genomic_DNA"/>
</dbReference>
<name>A0A1I5GUC6_PSUAM</name>
<dbReference type="AlphaFoldDB" id="A0A1I5GUC6"/>
<gene>
    <name evidence="1" type="ORF">SAMN05216207_10515</name>
</gene>
<evidence type="ECO:0000313" key="1">
    <source>
        <dbReference type="EMBL" id="SFO39539.1"/>
    </source>
</evidence>
<keyword evidence="2" id="KW-1185">Reference proteome</keyword>
<evidence type="ECO:0000313" key="2">
    <source>
        <dbReference type="Proteomes" id="UP000199614"/>
    </source>
</evidence>
<accession>A0A1I5GUC6</accession>
<sequence length="169" mass="18667">MTATQDQHHQINRQAQFWSQTCDDERPAIGVGGALVSVYWTPGPTLRVGIDTTDLAETYPDNPPLQVTLNDATIYQLPAPAARGAVLALSDRELFEHLALAEYAQLYGGDGFDYPIRDLIGEINQRIPEGLERVAAHFHRSDALDVVRAWFTHPEALLAIARGHTATPR</sequence>
<dbReference type="OrthoDB" id="3578681at2"/>
<protein>
    <submittedName>
        <fullName evidence="1">Uncharacterized protein</fullName>
    </submittedName>
</protein>
<dbReference type="Proteomes" id="UP000199614">
    <property type="component" value="Unassembled WGS sequence"/>
</dbReference>